<accession>A0A4R0R9Q8</accession>
<dbReference type="STRING" id="92696.A0A4R0R9Q8"/>
<comment type="caution">
    <text evidence="2">The sequence shown here is derived from an EMBL/GenBank/DDBJ whole genome shotgun (WGS) entry which is preliminary data.</text>
</comment>
<feature type="compositionally biased region" description="Polar residues" evidence="1">
    <location>
        <begin position="331"/>
        <end position="351"/>
    </location>
</feature>
<keyword evidence="3" id="KW-1185">Reference proteome</keyword>
<feature type="compositionally biased region" description="Polar residues" evidence="1">
    <location>
        <begin position="1"/>
        <end position="15"/>
    </location>
</feature>
<dbReference type="AlphaFoldDB" id="A0A4R0R9Q8"/>
<feature type="region of interest" description="Disordered" evidence="1">
    <location>
        <begin position="1"/>
        <end position="48"/>
    </location>
</feature>
<sequence>MAASTALDSESTARNSVGREEQQERANHQAPEATIAVPTPDAPPSLQLPPHQEYSISTAFHADFLLDDQKPDVVLISSDRVLFYAHQSFLLATSNNTLNGLLSIQAIGTVIGSTAGSLSVLVPTGSTLFNVVLHTIYGISCKQFKPSLEVLLQAVKSLNTYGIAIDQVVGRNTPLFDHIVAETPKGPVDVFLVATEHNLDALAVAASAHLHSLVLPTITDEMAKRMGSTYLKRLMQLHLERTRFLRSLLLEVPTSHEDTTACGFTERKKLDEAWVLAATSVIWQIRPDFPTEMLRSTMGSLKNDLECDDCKKSLDARVASLVLGWSTNAKDTADTGSGQRQQQQRFTNPPSVLSGLPSLRMFSSTIPEPNSLSPTRAQDVRVAKTIKRYSWRWARYRSRYTSSSYLQLTLRATFALPGSGSYTGCPMADLVLTLATVVSCPISSPASLSLTNGSKQAHANGVRDFARGSAASPACFPLILQDEFAHRWAQCRDFTTLFDSIL</sequence>
<dbReference type="EMBL" id="RWJN01000623">
    <property type="protein sequence ID" value="TCD60288.1"/>
    <property type="molecule type" value="Genomic_DNA"/>
</dbReference>
<dbReference type="OrthoDB" id="3265815at2759"/>
<evidence type="ECO:0000313" key="2">
    <source>
        <dbReference type="EMBL" id="TCD60288.1"/>
    </source>
</evidence>
<feature type="region of interest" description="Disordered" evidence="1">
    <location>
        <begin position="331"/>
        <end position="355"/>
    </location>
</feature>
<organism evidence="2 3">
    <name type="scientific">Steccherinum ochraceum</name>
    <dbReference type="NCBI Taxonomy" id="92696"/>
    <lineage>
        <taxon>Eukaryota</taxon>
        <taxon>Fungi</taxon>
        <taxon>Dikarya</taxon>
        <taxon>Basidiomycota</taxon>
        <taxon>Agaricomycotina</taxon>
        <taxon>Agaricomycetes</taxon>
        <taxon>Polyporales</taxon>
        <taxon>Steccherinaceae</taxon>
        <taxon>Steccherinum</taxon>
    </lineage>
</organism>
<evidence type="ECO:0000313" key="3">
    <source>
        <dbReference type="Proteomes" id="UP000292702"/>
    </source>
</evidence>
<proteinExistence type="predicted"/>
<gene>
    <name evidence="2" type="ORF">EIP91_010422</name>
</gene>
<dbReference type="Proteomes" id="UP000292702">
    <property type="component" value="Unassembled WGS sequence"/>
</dbReference>
<evidence type="ECO:0000256" key="1">
    <source>
        <dbReference type="SAM" id="MobiDB-lite"/>
    </source>
</evidence>
<feature type="compositionally biased region" description="Basic and acidic residues" evidence="1">
    <location>
        <begin position="17"/>
        <end position="27"/>
    </location>
</feature>
<name>A0A4R0R9Q8_9APHY</name>
<reference evidence="2 3" key="1">
    <citation type="submission" date="2018-11" db="EMBL/GenBank/DDBJ databases">
        <title>Genome assembly of Steccherinum ochraceum LE-BIN_3174, the white-rot fungus of the Steccherinaceae family (The Residual Polyporoid clade, Polyporales, Basidiomycota).</title>
        <authorList>
            <person name="Fedorova T.V."/>
            <person name="Glazunova O.A."/>
            <person name="Landesman E.O."/>
            <person name="Moiseenko K.V."/>
            <person name="Psurtseva N.V."/>
            <person name="Savinova O.S."/>
            <person name="Shakhova N.V."/>
            <person name="Tyazhelova T.V."/>
            <person name="Vasina D.V."/>
        </authorList>
    </citation>
    <scope>NUCLEOTIDE SEQUENCE [LARGE SCALE GENOMIC DNA]</scope>
    <source>
        <strain evidence="2 3">LE-BIN_3174</strain>
    </source>
</reference>
<protein>
    <submittedName>
        <fullName evidence="2">Uncharacterized protein</fullName>
    </submittedName>
</protein>